<feature type="compositionally biased region" description="Low complexity" evidence="3">
    <location>
        <begin position="35"/>
        <end position="48"/>
    </location>
</feature>
<dbReference type="GO" id="GO:0005524">
    <property type="term" value="F:ATP binding"/>
    <property type="evidence" value="ECO:0007669"/>
    <property type="project" value="UniProtKB-KW"/>
</dbReference>
<dbReference type="InterPro" id="IPR027417">
    <property type="entry name" value="P-loop_NTPase"/>
</dbReference>
<dbReference type="SUPFAM" id="SSF52540">
    <property type="entry name" value="P-loop containing nucleoside triphosphate hydrolases"/>
    <property type="match status" value="1"/>
</dbReference>
<accession>A0A518HVQ7</accession>
<gene>
    <name evidence="4" type="ORF">Enr13x_48130</name>
</gene>
<dbReference type="InterPro" id="IPR050221">
    <property type="entry name" value="26S_Proteasome_ATPase"/>
</dbReference>
<protein>
    <recommendedName>
        <fullName evidence="6">AAA+ ATPase domain-containing protein</fullName>
    </recommendedName>
</protein>
<evidence type="ECO:0008006" key="6">
    <source>
        <dbReference type="Google" id="ProtNLM"/>
    </source>
</evidence>
<dbReference type="AlphaFoldDB" id="A0A518HVQ7"/>
<evidence type="ECO:0000256" key="2">
    <source>
        <dbReference type="ARBA" id="ARBA00022840"/>
    </source>
</evidence>
<dbReference type="Proteomes" id="UP000319004">
    <property type="component" value="Chromosome"/>
</dbReference>
<evidence type="ECO:0000256" key="3">
    <source>
        <dbReference type="SAM" id="MobiDB-lite"/>
    </source>
</evidence>
<dbReference type="RefSeq" id="WP_231743721.1">
    <property type="nucleotide sequence ID" value="NZ_CP037423.1"/>
</dbReference>
<evidence type="ECO:0000313" key="5">
    <source>
        <dbReference type="Proteomes" id="UP000319004"/>
    </source>
</evidence>
<keyword evidence="5" id="KW-1185">Reference proteome</keyword>
<dbReference type="KEGG" id="snep:Enr13x_48130"/>
<dbReference type="EMBL" id="CP037423">
    <property type="protein sequence ID" value="QDV44942.1"/>
    <property type="molecule type" value="Genomic_DNA"/>
</dbReference>
<sequence>MSFTPPSAGNGADADRQLDALISRIQSLTGGESVAPAAKQQPRPAQGATGPGVTATNQVPAGQVDAGGSGAGATRPSPPPAGLSGGPQPAQRPTVPQRPAAQNPTPAAGDTPVTPQGAPRPNRPGTPQGAASASGSAAAKPPQRARPQPAKPPAKEAAGGPKQSLGGGVEIPPGPLGFEPSRDEAWRPVEPESMEKAGINESILEAIMYRFLLTAGESEGRKIADQVKVPFRLVEPILTRMKMEQNIAYKNATATNDYVYILTETGRQIARNHSADCTYFGACPVRLEDYIKSIRYQTIEGQYPKKADLVRAFSDLLINPKMLNRLGPAIASGRGMFLFGFPGNGKTSIAERVTGAFGKYIWIPRSVDIDGDVLRVFDPMNHVLAMPEENTGLLDIGGFDKRWVRIERPTIIAGGELTMEMLEVLCNSDTNISESPLQLKSNCGTLVIDDFGRQKMRVDELLNRWIIPLEKRYDFLNMASGKKIQVPFDQLVIFSTNLEPKDLVDDAFLRRIPYKIEVENPPEQDFRKLFEIMCRITKVPYNPDAIDYLIKTHYLPVGRPFRNCQPRDLLLQVRNFCLYNDLEVELKNEYFDFACDNYFSVM</sequence>
<dbReference type="Gene3D" id="3.40.50.300">
    <property type="entry name" value="P-loop containing nucleotide triphosphate hydrolases"/>
    <property type="match status" value="1"/>
</dbReference>
<reference evidence="4 5" key="1">
    <citation type="submission" date="2019-03" db="EMBL/GenBank/DDBJ databases">
        <title>Deep-cultivation of Planctomycetes and their phenomic and genomic characterization uncovers novel biology.</title>
        <authorList>
            <person name="Wiegand S."/>
            <person name="Jogler M."/>
            <person name="Boedeker C."/>
            <person name="Pinto D."/>
            <person name="Vollmers J."/>
            <person name="Rivas-Marin E."/>
            <person name="Kohn T."/>
            <person name="Peeters S.H."/>
            <person name="Heuer A."/>
            <person name="Rast P."/>
            <person name="Oberbeckmann S."/>
            <person name="Bunk B."/>
            <person name="Jeske O."/>
            <person name="Meyerdierks A."/>
            <person name="Storesund J.E."/>
            <person name="Kallscheuer N."/>
            <person name="Luecker S."/>
            <person name="Lage O.M."/>
            <person name="Pohl T."/>
            <person name="Merkel B.J."/>
            <person name="Hornburger P."/>
            <person name="Mueller R.-W."/>
            <person name="Bruemmer F."/>
            <person name="Labrenz M."/>
            <person name="Spormann A.M."/>
            <person name="Op den Camp H."/>
            <person name="Overmann J."/>
            <person name="Amann R."/>
            <person name="Jetten M.S.M."/>
            <person name="Mascher T."/>
            <person name="Medema M.H."/>
            <person name="Devos D.P."/>
            <person name="Kaster A.-K."/>
            <person name="Ovreas L."/>
            <person name="Rohde M."/>
            <person name="Galperin M.Y."/>
            <person name="Jogler C."/>
        </authorList>
    </citation>
    <scope>NUCLEOTIDE SEQUENCE [LARGE SCALE GENOMIC DNA]</scope>
    <source>
        <strain evidence="4 5">Enr13</strain>
    </source>
</reference>
<keyword evidence="2" id="KW-0067">ATP-binding</keyword>
<evidence type="ECO:0000256" key="1">
    <source>
        <dbReference type="ARBA" id="ARBA00022741"/>
    </source>
</evidence>
<feature type="region of interest" description="Disordered" evidence="3">
    <location>
        <begin position="1"/>
        <end position="183"/>
    </location>
</feature>
<proteinExistence type="predicted"/>
<organism evidence="4 5">
    <name type="scientific">Stieleria neptunia</name>
    <dbReference type="NCBI Taxonomy" id="2527979"/>
    <lineage>
        <taxon>Bacteria</taxon>
        <taxon>Pseudomonadati</taxon>
        <taxon>Planctomycetota</taxon>
        <taxon>Planctomycetia</taxon>
        <taxon>Pirellulales</taxon>
        <taxon>Pirellulaceae</taxon>
        <taxon>Stieleria</taxon>
    </lineage>
</organism>
<name>A0A518HVQ7_9BACT</name>
<feature type="compositionally biased region" description="Low complexity" evidence="3">
    <location>
        <begin position="129"/>
        <end position="148"/>
    </location>
</feature>
<dbReference type="PANTHER" id="PTHR23073">
    <property type="entry name" value="26S PROTEASOME REGULATORY SUBUNIT"/>
    <property type="match status" value="1"/>
</dbReference>
<keyword evidence="1" id="KW-0547">Nucleotide-binding</keyword>
<evidence type="ECO:0000313" key="4">
    <source>
        <dbReference type="EMBL" id="QDV44942.1"/>
    </source>
</evidence>